<dbReference type="GO" id="GO:0004190">
    <property type="term" value="F:aspartic-type endopeptidase activity"/>
    <property type="evidence" value="ECO:0007669"/>
    <property type="project" value="InterPro"/>
</dbReference>
<dbReference type="Gene3D" id="2.40.70.10">
    <property type="entry name" value="Acid Proteases"/>
    <property type="match status" value="1"/>
</dbReference>
<dbReference type="PROSITE" id="PS00141">
    <property type="entry name" value="ASP_PROTEASE"/>
    <property type="match status" value="1"/>
</dbReference>
<dbReference type="Proteomes" id="UP001186944">
    <property type="component" value="Unassembled WGS sequence"/>
</dbReference>
<dbReference type="SUPFAM" id="SSF50630">
    <property type="entry name" value="Acid proteases"/>
    <property type="match status" value="1"/>
</dbReference>
<dbReference type="CDD" id="cd00303">
    <property type="entry name" value="retropepsin_like"/>
    <property type="match status" value="1"/>
</dbReference>
<dbReference type="GO" id="GO:0006508">
    <property type="term" value="P:proteolysis"/>
    <property type="evidence" value="ECO:0007669"/>
    <property type="project" value="InterPro"/>
</dbReference>
<organism evidence="1 2">
    <name type="scientific">Pinctada imbricata</name>
    <name type="common">Atlantic pearl-oyster</name>
    <name type="synonym">Pinctada martensii</name>
    <dbReference type="NCBI Taxonomy" id="66713"/>
    <lineage>
        <taxon>Eukaryota</taxon>
        <taxon>Metazoa</taxon>
        <taxon>Spiralia</taxon>
        <taxon>Lophotrochozoa</taxon>
        <taxon>Mollusca</taxon>
        <taxon>Bivalvia</taxon>
        <taxon>Autobranchia</taxon>
        <taxon>Pteriomorphia</taxon>
        <taxon>Pterioida</taxon>
        <taxon>Pterioidea</taxon>
        <taxon>Pteriidae</taxon>
        <taxon>Pinctada</taxon>
    </lineage>
</organism>
<dbReference type="InterPro" id="IPR021109">
    <property type="entry name" value="Peptidase_aspartic_dom_sf"/>
</dbReference>
<protein>
    <submittedName>
        <fullName evidence="1">Uncharacterized protein</fullName>
    </submittedName>
</protein>
<dbReference type="AlphaFoldDB" id="A0AA88YSQ9"/>
<gene>
    <name evidence="1" type="ORF">FSP39_024461</name>
</gene>
<sequence length="690" mass="77706">MAHATRAPKQWQLTKNKTITSFEAWRQNLQYILSLDANFASFLVNGFTWLKKTPTTRGLTDDGEPVPEAQRRTAAQKVMHLELMLGQIANFFPIVSRNTIVKNSTSVNSIWQSIRLHYGLQSTGSNFLDFDNIRLEPGERPEDLFKRLMSFIEDNLLKPEGNITHHGDLPEAEEEMSPSLENLVILTWLRLINKDLPALVKQRYGTELRSKTLASIKPEISQALDRLLDEIHTSQESKVLRTAFMKQAKVPFKQPIATPSKRICPLCKQAGRAKFDHFLSKCKYLPEGDRKFLTKARHIVSMDSDEEAPTDDDVDTSYIVEDDSDTSLLSPSSRRVSTIKSAQIKVFYQHHPVHLTIDSGTEVSMIKASFAEYIGAPISKTRQNALQADGVTPLDSIGEVHITLCRDKRVLHLDALVVNDLDVDVLAGMPFMKRNDVGIRPSKNQVTIGDSLVIQYLSDNSSSKVHHVRRAHAYILRSEPNQTVVWPGSFLELKIPNELHPESTLSMEPRVNRSTTSGWPKPGTIEAIGGKVRLLNDTTEPQLIRKNDQLCQLHTTGPIFYNADQHEDTSVPLVLNTMGQSRKTGNTGSPQYYSSAVSVDPDNILQDKDRQKLQNLLTTHDAVFDPGYNGGAGKFECHINMGPVLPPQRKGRLPQYSRDKLLALQQKCDELEALGVLKKTRRCEHYRRVS</sequence>
<accession>A0AA88YSQ9</accession>
<dbReference type="InterPro" id="IPR001969">
    <property type="entry name" value="Aspartic_peptidase_AS"/>
</dbReference>
<proteinExistence type="predicted"/>
<dbReference type="EMBL" id="VSWD01000005">
    <property type="protein sequence ID" value="KAK3104106.1"/>
    <property type="molecule type" value="Genomic_DNA"/>
</dbReference>
<name>A0AA88YSQ9_PINIB</name>
<evidence type="ECO:0000313" key="1">
    <source>
        <dbReference type="EMBL" id="KAK3104106.1"/>
    </source>
</evidence>
<keyword evidence="2" id="KW-1185">Reference proteome</keyword>
<comment type="caution">
    <text evidence="1">The sequence shown here is derived from an EMBL/GenBank/DDBJ whole genome shotgun (WGS) entry which is preliminary data.</text>
</comment>
<reference evidence="1" key="1">
    <citation type="submission" date="2019-08" db="EMBL/GenBank/DDBJ databases">
        <title>The improved chromosome-level genome for the pearl oyster Pinctada fucata martensii using PacBio sequencing and Hi-C.</title>
        <authorList>
            <person name="Zheng Z."/>
        </authorList>
    </citation>
    <scope>NUCLEOTIDE SEQUENCE</scope>
    <source>
        <strain evidence="1">ZZ-2019</strain>
        <tissue evidence="1">Adductor muscle</tissue>
    </source>
</reference>
<evidence type="ECO:0000313" key="2">
    <source>
        <dbReference type="Proteomes" id="UP001186944"/>
    </source>
</evidence>